<evidence type="ECO:0000313" key="2">
    <source>
        <dbReference type="Proteomes" id="UP000663720"/>
    </source>
</evidence>
<proteinExistence type="predicted"/>
<reference evidence="1" key="1">
    <citation type="journal article" date="2021" name="Microb. Physiol.">
        <title>Proteogenomic Insights into the Physiology of Marine, Sulfate-Reducing, Filamentous Desulfonema limicola and Desulfonema magnum.</title>
        <authorList>
            <person name="Schnaars V."/>
            <person name="Wohlbrand L."/>
            <person name="Scheve S."/>
            <person name="Hinrichs C."/>
            <person name="Reinhardt R."/>
            <person name="Rabus R."/>
        </authorList>
    </citation>
    <scope>NUCLEOTIDE SEQUENCE</scope>
    <source>
        <strain evidence="1">5ac10</strain>
    </source>
</reference>
<gene>
    <name evidence="1" type="ORF">dnl_39490</name>
</gene>
<dbReference type="AlphaFoldDB" id="A0A975BA83"/>
<protein>
    <submittedName>
        <fullName evidence="1">UPF0175</fullName>
    </submittedName>
</protein>
<keyword evidence="2" id="KW-1185">Reference proteome</keyword>
<dbReference type="RefSeq" id="WP_207687628.1">
    <property type="nucleotide sequence ID" value="NZ_CP061799.1"/>
</dbReference>
<sequence>MQSVLIEIPEEIVSQIKLPPKRAKQMIMEELVIRLYQQGIITSAQGSRMLNMDRFSFERFLAKNEIPIHGEPDDLEKDIKNLEQVL</sequence>
<organism evidence="1 2">
    <name type="scientific">Desulfonema limicola</name>
    <dbReference type="NCBI Taxonomy" id="45656"/>
    <lineage>
        <taxon>Bacteria</taxon>
        <taxon>Pseudomonadati</taxon>
        <taxon>Thermodesulfobacteriota</taxon>
        <taxon>Desulfobacteria</taxon>
        <taxon>Desulfobacterales</taxon>
        <taxon>Desulfococcaceae</taxon>
        <taxon>Desulfonema</taxon>
    </lineage>
</organism>
<evidence type="ECO:0000313" key="1">
    <source>
        <dbReference type="EMBL" id="QTA81610.1"/>
    </source>
</evidence>
<dbReference type="Proteomes" id="UP000663720">
    <property type="component" value="Chromosome"/>
</dbReference>
<dbReference type="InterPro" id="IPR005368">
    <property type="entry name" value="UPF0175"/>
</dbReference>
<name>A0A975BA83_9BACT</name>
<dbReference type="EMBL" id="CP061799">
    <property type="protein sequence ID" value="QTA81610.1"/>
    <property type="molecule type" value="Genomic_DNA"/>
</dbReference>
<accession>A0A975BA83</accession>
<dbReference type="Pfam" id="PF03683">
    <property type="entry name" value="UPF0175"/>
    <property type="match status" value="1"/>
</dbReference>
<dbReference type="KEGG" id="dli:dnl_39490"/>